<protein>
    <recommendedName>
        <fullName evidence="6">Dynactin subunit 2</fullName>
    </recommendedName>
</protein>
<comment type="subcellular location">
    <subcellularLocation>
        <location evidence="1">Cytoplasm</location>
    </subcellularLocation>
</comment>
<feature type="compositionally biased region" description="Basic and acidic residues" evidence="3">
    <location>
        <begin position="148"/>
        <end position="165"/>
    </location>
</feature>
<dbReference type="PANTHER" id="PTHR15346">
    <property type="entry name" value="DYNACTIN SUBUNIT"/>
    <property type="match status" value="1"/>
</dbReference>
<feature type="compositionally biased region" description="Polar residues" evidence="3">
    <location>
        <begin position="23"/>
        <end position="34"/>
    </location>
</feature>
<dbReference type="InParanoid" id="A0A316V3F7"/>
<evidence type="ECO:0008006" key="6">
    <source>
        <dbReference type="Google" id="ProtNLM"/>
    </source>
</evidence>
<keyword evidence="2" id="KW-0963">Cytoplasm</keyword>
<reference evidence="4 5" key="1">
    <citation type="journal article" date="2018" name="Mol. Biol. Evol.">
        <title>Broad Genomic Sampling Reveals a Smut Pathogenic Ancestry of the Fungal Clade Ustilaginomycotina.</title>
        <authorList>
            <person name="Kijpornyongpan T."/>
            <person name="Mondo S.J."/>
            <person name="Barry K."/>
            <person name="Sandor L."/>
            <person name="Lee J."/>
            <person name="Lipzen A."/>
            <person name="Pangilinan J."/>
            <person name="LaButti K."/>
            <person name="Hainaut M."/>
            <person name="Henrissat B."/>
            <person name="Grigoriev I.V."/>
            <person name="Spatafora J.W."/>
            <person name="Aime M.C."/>
        </authorList>
    </citation>
    <scope>NUCLEOTIDE SEQUENCE [LARGE SCALE GENOMIC DNA]</scope>
    <source>
        <strain evidence="4 5">MCA 3882</strain>
    </source>
</reference>
<dbReference type="GO" id="GO:0005869">
    <property type="term" value="C:dynactin complex"/>
    <property type="evidence" value="ECO:0007669"/>
    <property type="project" value="InterPro"/>
</dbReference>
<evidence type="ECO:0000256" key="2">
    <source>
        <dbReference type="ARBA" id="ARBA00022490"/>
    </source>
</evidence>
<organism evidence="4 5">
    <name type="scientific">Meira miltonrushii</name>
    <dbReference type="NCBI Taxonomy" id="1280837"/>
    <lineage>
        <taxon>Eukaryota</taxon>
        <taxon>Fungi</taxon>
        <taxon>Dikarya</taxon>
        <taxon>Basidiomycota</taxon>
        <taxon>Ustilaginomycotina</taxon>
        <taxon>Exobasidiomycetes</taxon>
        <taxon>Exobasidiales</taxon>
        <taxon>Brachybasidiaceae</taxon>
        <taxon>Meira</taxon>
    </lineage>
</organism>
<dbReference type="STRING" id="1280837.A0A316V3F7"/>
<feature type="region of interest" description="Disordered" evidence="3">
    <location>
        <begin position="1"/>
        <end position="83"/>
    </location>
</feature>
<dbReference type="GeneID" id="37021334"/>
<feature type="compositionally biased region" description="Basic and acidic residues" evidence="3">
    <location>
        <begin position="254"/>
        <end position="275"/>
    </location>
</feature>
<accession>A0A316V3F7</accession>
<dbReference type="GO" id="GO:0007017">
    <property type="term" value="P:microtubule-based process"/>
    <property type="evidence" value="ECO:0007669"/>
    <property type="project" value="InterPro"/>
</dbReference>
<dbReference type="Proteomes" id="UP000245771">
    <property type="component" value="Unassembled WGS sequence"/>
</dbReference>
<feature type="region of interest" description="Disordered" evidence="3">
    <location>
        <begin position="97"/>
        <end position="121"/>
    </location>
</feature>
<evidence type="ECO:0000256" key="1">
    <source>
        <dbReference type="ARBA" id="ARBA00004496"/>
    </source>
</evidence>
<evidence type="ECO:0000256" key="3">
    <source>
        <dbReference type="SAM" id="MobiDB-lite"/>
    </source>
</evidence>
<name>A0A316V3F7_9BASI</name>
<feature type="region of interest" description="Disordered" evidence="3">
    <location>
        <begin position="363"/>
        <end position="387"/>
    </location>
</feature>
<dbReference type="FunCoup" id="A0A316V3F7">
    <property type="interactions" value="14"/>
</dbReference>
<dbReference type="RefSeq" id="XP_025352391.1">
    <property type="nucleotide sequence ID" value="XM_025499553.1"/>
</dbReference>
<proteinExistence type="predicted"/>
<keyword evidence="5" id="KW-1185">Reference proteome</keyword>
<feature type="region of interest" description="Disordered" evidence="3">
    <location>
        <begin position="253"/>
        <end position="280"/>
    </location>
</feature>
<dbReference type="GO" id="GO:0005737">
    <property type="term" value="C:cytoplasm"/>
    <property type="evidence" value="ECO:0007669"/>
    <property type="project" value="UniProtKB-SubCell"/>
</dbReference>
<evidence type="ECO:0000313" key="4">
    <source>
        <dbReference type="EMBL" id="PWN32089.1"/>
    </source>
</evidence>
<sequence length="493" mass="54536">MSASKFAGLEGVDLDSPDVYETHSPSPKSKSRGLTNERRYGSSDSDSASDEGEYGDHEGNRRNRKIGQSDKAGNEIQQNKGDIIKTHLNAEEAAKRFRDATGVESKGVDFSSSIQRRKKKADYYPRTAATFETTTYSLGSGSGYKAQQETERGETPWRQVGEKESSLDRFRRLRFELEELEKEVQGEKPEQSQSKGEGDKDSHEDLLPQLKALRQQLAGLNESGAIGQSDQQSDAIKIQAEARRLLQQLSIASKAKDDAGQRGSDGTREQTKDDEAPTSEMVKLSDLDHRLAGLESLIGIQDALQSEAQALPRPLLPSLARIEHLLTLLTQPRHLDGISRRIKVLVSELERVHEARRKLMISGEEGDVTRGEGTENGKGDGPSSINLAPETLKKLDTVLPILSRVDSMLPIVPTLLSRLQSLSSLHASSANFAHDVEALQGILKSSNMQSQEIKQMLGNLQSSLVENEQRTKDNLVIVEERIESITKRMEAFR</sequence>
<feature type="compositionally biased region" description="Basic and acidic residues" evidence="3">
    <location>
        <begin position="367"/>
        <end position="378"/>
    </location>
</feature>
<feature type="region of interest" description="Disordered" evidence="3">
    <location>
        <begin position="179"/>
        <end position="214"/>
    </location>
</feature>
<dbReference type="InterPro" id="IPR028133">
    <property type="entry name" value="Dynamitin"/>
</dbReference>
<dbReference type="AlphaFoldDB" id="A0A316V3F7"/>
<feature type="region of interest" description="Disordered" evidence="3">
    <location>
        <begin position="136"/>
        <end position="165"/>
    </location>
</feature>
<gene>
    <name evidence="4" type="ORF">FA14DRAFT_162350</name>
</gene>
<dbReference type="Pfam" id="PF04912">
    <property type="entry name" value="Dynamitin"/>
    <property type="match status" value="1"/>
</dbReference>
<feature type="compositionally biased region" description="Basic and acidic residues" evidence="3">
    <location>
        <begin position="179"/>
        <end position="206"/>
    </location>
</feature>
<dbReference type="OrthoDB" id="4977at2759"/>
<dbReference type="EMBL" id="KZ819606">
    <property type="protein sequence ID" value="PWN32089.1"/>
    <property type="molecule type" value="Genomic_DNA"/>
</dbReference>
<evidence type="ECO:0000313" key="5">
    <source>
        <dbReference type="Proteomes" id="UP000245771"/>
    </source>
</evidence>